<dbReference type="SUPFAM" id="SSF53187">
    <property type="entry name" value="Zn-dependent exopeptidases"/>
    <property type="match status" value="1"/>
</dbReference>
<dbReference type="InterPro" id="IPR010897">
    <property type="entry name" value="Spore_II_P"/>
</dbReference>
<protein>
    <submittedName>
        <fullName evidence="2">Stage II sporulation protein P</fullName>
    </submittedName>
</protein>
<evidence type="ECO:0000256" key="1">
    <source>
        <dbReference type="SAM" id="Phobius"/>
    </source>
</evidence>
<accession>A0A3T0D6R1</accession>
<gene>
    <name evidence="2" type="ORF">ELD05_09145</name>
</gene>
<organism evidence="2 3">
    <name type="scientific">Caldicellulosiruptor changbaiensis</name>
    <dbReference type="NCBI Taxonomy" id="1222016"/>
    <lineage>
        <taxon>Bacteria</taxon>
        <taxon>Bacillati</taxon>
        <taxon>Bacillota</taxon>
        <taxon>Bacillota incertae sedis</taxon>
        <taxon>Caldicellulosiruptorales</taxon>
        <taxon>Caldicellulosiruptoraceae</taxon>
        <taxon>Caldicellulosiruptor</taxon>
    </lineage>
</organism>
<dbReference type="RefSeq" id="WP_127352178.1">
    <property type="nucleotide sequence ID" value="NZ_CP034791.1"/>
</dbReference>
<sequence length="379" mass="44185">MVKVIDLKRFWYVVFIAILLVIELLVNKFVFSNRELLDLCFKYSKQLIIFNTPFLASKTDISNLIKIENLMRFSHPLFASFNRTQTFEEQSFYEDDAIVINYDQERQDNSKASEENQADDNIEFQKYLKNIRPNGSISYNIEVMNQTEYRIDITKFLNTKFKIYGGIKPSILIYHTHTTESYENPSKNLIYTRGTTDRTLDFNYNVVRVGEELKRILEKDYGYKVYHSKDINDYPEYKGSYARSLKIIERYKKEHPDIKIFIDLHRDAIGDGSKKIKVSTVAFGQELAKVMLVVGTDKLGLYHPFWRENLTFAVHLQKNLMKVCPQITRPINISAARYNQHISPYALIIEIGSNGNLLNEALKSCQIVAKALDDTIMGR</sequence>
<keyword evidence="3" id="KW-1185">Reference proteome</keyword>
<dbReference type="AlphaFoldDB" id="A0A3T0D6R1"/>
<keyword evidence="1" id="KW-0472">Membrane</keyword>
<evidence type="ECO:0000313" key="3">
    <source>
        <dbReference type="Proteomes" id="UP000282930"/>
    </source>
</evidence>
<dbReference type="EMBL" id="CP034791">
    <property type="protein sequence ID" value="AZT90790.1"/>
    <property type="molecule type" value="Genomic_DNA"/>
</dbReference>
<proteinExistence type="predicted"/>
<reference evidence="2 3" key="1">
    <citation type="submission" date="2018-12" db="EMBL/GenBank/DDBJ databases">
        <title>Genome sequence from the cellulolytic species, Caldicellulosiruptor changbaiensis.</title>
        <authorList>
            <person name="Blumer-Schuette S.E."/>
            <person name="Mendoza C."/>
        </authorList>
    </citation>
    <scope>NUCLEOTIDE SEQUENCE [LARGE SCALE GENOMIC DNA]</scope>
    <source>
        <strain evidence="2 3">CBS-Z</strain>
    </source>
</reference>
<name>A0A3T0D6R1_9FIRM</name>
<dbReference type="KEGG" id="ccha:ELD05_09145"/>
<evidence type="ECO:0000313" key="2">
    <source>
        <dbReference type="EMBL" id="AZT90790.1"/>
    </source>
</evidence>
<keyword evidence="1" id="KW-1133">Transmembrane helix</keyword>
<dbReference type="Pfam" id="PF07454">
    <property type="entry name" value="SpoIIP"/>
    <property type="match status" value="1"/>
</dbReference>
<dbReference type="Proteomes" id="UP000282930">
    <property type="component" value="Chromosome"/>
</dbReference>
<keyword evidence="1" id="KW-0812">Transmembrane</keyword>
<feature type="transmembrane region" description="Helical" evidence="1">
    <location>
        <begin position="12"/>
        <end position="31"/>
    </location>
</feature>
<dbReference type="NCBIfam" id="TIGR02867">
    <property type="entry name" value="spore_II_P"/>
    <property type="match status" value="1"/>
</dbReference>